<keyword evidence="14 15" id="KW-0472">Membrane</keyword>
<evidence type="ECO:0000313" key="18">
    <source>
        <dbReference type="EMBL" id="RAI30057.1"/>
    </source>
</evidence>
<dbReference type="InterPro" id="IPR005467">
    <property type="entry name" value="His_kinase_dom"/>
</dbReference>
<dbReference type="Gene3D" id="3.30.565.10">
    <property type="entry name" value="Histidine kinase-like ATPase, C-terminal domain"/>
    <property type="match status" value="1"/>
</dbReference>
<dbReference type="Proteomes" id="UP000249299">
    <property type="component" value="Unassembled WGS sequence"/>
</dbReference>
<evidence type="ECO:0000256" key="7">
    <source>
        <dbReference type="ARBA" id="ARBA00022679"/>
    </source>
</evidence>
<dbReference type="EC" id="2.7.13.3" evidence="3"/>
<dbReference type="InterPro" id="IPR003661">
    <property type="entry name" value="HisK_dim/P_dom"/>
</dbReference>
<evidence type="ECO:0000256" key="1">
    <source>
        <dbReference type="ARBA" id="ARBA00000085"/>
    </source>
</evidence>
<evidence type="ECO:0000256" key="3">
    <source>
        <dbReference type="ARBA" id="ARBA00012438"/>
    </source>
</evidence>
<keyword evidence="11" id="KW-0067">ATP-binding</keyword>
<dbReference type="InterPro" id="IPR036097">
    <property type="entry name" value="HisK_dim/P_sf"/>
</dbReference>
<dbReference type="GO" id="GO:0000155">
    <property type="term" value="F:phosphorelay sensor kinase activity"/>
    <property type="evidence" value="ECO:0007669"/>
    <property type="project" value="InterPro"/>
</dbReference>
<dbReference type="SUPFAM" id="SSF55874">
    <property type="entry name" value="ATPase domain of HSP90 chaperone/DNA topoisomerase II/histidine kinase"/>
    <property type="match status" value="1"/>
</dbReference>
<dbReference type="CDD" id="cd00082">
    <property type="entry name" value="HisKA"/>
    <property type="match status" value="1"/>
</dbReference>
<evidence type="ECO:0000256" key="8">
    <source>
        <dbReference type="ARBA" id="ARBA00022692"/>
    </source>
</evidence>
<dbReference type="SMART" id="SM00388">
    <property type="entry name" value="HisKA"/>
    <property type="match status" value="1"/>
</dbReference>
<keyword evidence="19" id="KW-1185">Reference proteome</keyword>
<dbReference type="GO" id="GO:0005886">
    <property type="term" value="C:plasma membrane"/>
    <property type="evidence" value="ECO:0007669"/>
    <property type="project" value="UniProtKB-SubCell"/>
</dbReference>
<keyword evidence="13" id="KW-0902">Two-component regulatory system</keyword>
<comment type="subcellular location">
    <subcellularLocation>
        <location evidence="2">Cell inner membrane</location>
        <topology evidence="2">Multi-pass membrane protein</topology>
    </subcellularLocation>
</comment>
<dbReference type="SMART" id="SM00387">
    <property type="entry name" value="HATPase_c"/>
    <property type="match status" value="1"/>
</dbReference>
<dbReference type="InterPro" id="IPR004358">
    <property type="entry name" value="Sig_transdc_His_kin-like_C"/>
</dbReference>
<dbReference type="InterPro" id="IPR050980">
    <property type="entry name" value="2C_sensor_his_kinase"/>
</dbReference>
<gene>
    <name evidence="18" type="ORF">CH339_00555</name>
</gene>
<evidence type="ECO:0000256" key="4">
    <source>
        <dbReference type="ARBA" id="ARBA00022475"/>
    </source>
</evidence>
<keyword evidence="4" id="KW-1003">Cell membrane</keyword>
<evidence type="ECO:0000313" key="19">
    <source>
        <dbReference type="Proteomes" id="UP000249299"/>
    </source>
</evidence>
<keyword evidence="7" id="KW-0808">Transferase</keyword>
<comment type="caution">
    <text evidence="18">The sequence shown here is derived from an EMBL/GenBank/DDBJ whole genome shotgun (WGS) entry which is preliminary data.</text>
</comment>
<evidence type="ECO:0000256" key="13">
    <source>
        <dbReference type="ARBA" id="ARBA00023012"/>
    </source>
</evidence>
<dbReference type="Gene3D" id="1.10.287.130">
    <property type="match status" value="1"/>
</dbReference>
<dbReference type="PROSITE" id="PS50885">
    <property type="entry name" value="HAMP"/>
    <property type="match status" value="1"/>
</dbReference>
<evidence type="ECO:0000256" key="10">
    <source>
        <dbReference type="ARBA" id="ARBA00022777"/>
    </source>
</evidence>
<dbReference type="GO" id="GO:0005524">
    <property type="term" value="F:ATP binding"/>
    <property type="evidence" value="ECO:0007669"/>
    <property type="project" value="UniProtKB-KW"/>
</dbReference>
<dbReference type="SUPFAM" id="SSF47384">
    <property type="entry name" value="Homodimeric domain of signal transducing histidine kinase"/>
    <property type="match status" value="1"/>
</dbReference>
<proteinExistence type="predicted"/>
<dbReference type="Pfam" id="PF00672">
    <property type="entry name" value="HAMP"/>
    <property type="match status" value="1"/>
</dbReference>
<evidence type="ECO:0000259" key="17">
    <source>
        <dbReference type="PROSITE" id="PS50885"/>
    </source>
</evidence>
<comment type="catalytic activity">
    <reaction evidence="1">
        <text>ATP + protein L-histidine = ADP + protein N-phospho-L-histidine.</text>
        <dbReference type="EC" id="2.7.13.3"/>
    </reaction>
</comment>
<dbReference type="PRINTS" id="PR00344">
    <property type="entry name" value="BCTRLSENSOR"/>
</dbReference>
<evidence type="ECO:0000256" key="12">
    <source>
        <dbReference type="ARBA" id="ARBA00022989"/>
    </source>
</evidence>
<dbReference type="RefSeq" id="WP_111432311.1">
    <property type="nucleotide sequence ID" value="NZ_JACIGG010000001.1"/>
</dbReference>
<evidence type="ECO:0000256" key="9">
    <source>
        <dbReference type="ARBA" id="ARBA00022741"/>
    </source>
</evidence>
<keyword evidence="12 15" id="KW-1133">Transmembrane helix</keyword>
<feature type="domain" description="HAMP" evidence="17">
    <location>
        <begin position="209"/>
        <end position="261"/>
    </location>
</feature>
<keyword evidence="10 18" id="KW-0418">Kinase</keyword>
<feature type="transmembrane region" description="Helical" evidence="15">
    <location>
        <begin position="187"/>
        <end position="208"/>
    </location>
</feature>
<keyword evidence="5" id="KW-0997">Cell inner membrane</keyword>
<evidence type="ECO:0000256" key="11">
    <source>
        <dbReference type="ARBA" id="ARBA00022840"/>
    </source>
</evidence>
<feature type="domain" description="Histidine kinase" evidence="16">
    <location>
        <begin position="269"/>
        <end position="465"/>
    </location>
</feature>
<evidence type="ECO:0000256" key="14">
    <source>
        <dbReference type="ARBA" id="ARBA00023136"/>
    </source>
</evidence>
<dbReference type="InterPro" id="IPR036890">
    <property type="entry name" value="HATPase_C_sf"/>
</dbReference>
<keyword evidence="9" id="KW-0547">Nucleotide-binding</keyword>
<dbReference type="SMART" id="SM00304">
    <property type="entry name" value="HAMP"/>
    <property type="match status" value="1"/>
</dbReference>
<keyword evidence="6" id="KW-0597">Phosphoprotein</keyword>
<sequence length="465" mass="51725">MATSDTSPAVRSRLARLWRLVRGGYNIVAGTLHNYMPKGLYGRALIIIVAPMVLLQSVLAFVFMERHWETVTNRLSDATVRDIAALISIAEQYPQDDNYEKLSEIARDDLQIIMVMMPPGPLPPPAPKPFFSLLDRALSRKISKQVGKPFWIDTVGRSDLVEIRVQLDHSIMRIFAKRSHTYASNSYIFVIWMVSTSLVLIIIAILFLRNQIRPIQQLANAAESLGRGHEVADLRPRGSREVRLATEAFLEMRGRIARHIEQRTVMLAGVSHDLRTVLTRFRLELELIGEGPEIDALKRDVDEMQAMLETYLTFVRGDGDETVTATDLAAIVEDLEIEAEALGATVTSRIELTTDVAVKPNAFKRMLLNLVTNAAGHADHVEIAARNAGNAVVLVIDDNGPGIPEEELETVFRPFYRLDTARNQDRHGTGLGLAIVRDIARAHGGEISLSRSPLGGLRATIRIPI</sequence>
<name>A0A327JV06_9HYPH</name>
<evidence type="ECO:0000256" key="2">
    <source>
        <dbReference type="ARBA" id="ARBA00004429"/>
    </source>
</evidence>
<protein>
    <recommendedName>
        <fullName evidence="3">histidine kinase</fullName>
        <ecNumber evidence="3">2.7.13.3</ecNumber>
    </recommendedName>
</protein>
<dbReference type="EMBL" id="NPEV01000001">
    <property type="protein sequence ID" value="RAI30057.1"/>
    <property type="molecule type" value="Genomic_DNA"/>
</dbReference>
<evidence type="ECO:0000256" key="15">
    <source>
        <dbReference type="SAM" id="Phobius"/>
    </source>
</evidence>
<dbReference type="Pfam" id="PF02518">
    <property type="entry name" value="HATPase_c"/>
    <property type="match status" value="1"/>
</dbReference>
<evidence type="ECO:0000259" key="16">
    <source>
        <dbReference type="PROSITE" id="PS50109"/>
    </source>
</evidence>
<dbReference type="PANTHER" id="PTHR44936">
    <property type="entry name" value="SENSOR PROTEIN CREC"/>
    <property type="match status" value="1"/>
</dbReference>
<dbReference type="PANTHER" id="PTHR44936:SF5">
    <property type="entry name" value="SENSOR HISTIDINE KINASE ENVZ"/>
    <property type="match status" value="1"/>
</dbReference>
<dbReference type="CDD" id="cd06225">
    <property type="entry name" value="HAMP"/>
    <property type="match status" value="1"/>
</dbReference>
<dbReference type="InterPro" id="IPR003594">
    <property type="entry name" value="HATPase_dom"/>
</dbReference>
<dbReference type="InterPro" id="IPR003660">
    <property type="entry name" value="HAMP_dom"/>
</dbReference>
<dbReference type="PROSITE" id="PS50109">
    <property type="entry name" value="HIS_KIN"/>
    <property type="match status" value="1"/>
</dbReference>
<reference evidence="18 19" key="1">
    <citation type="submission" date="2017-07" db="EMBL/GenBank/DDBJ databases">
        <title>Draft Genome Sequences of Select Purple Nonsulfur Bacteria.</title>
        <authorList>
            <person name="Lasarre B."/>
            <person name="Mckinlay J.B."/>
        </authorList>
    </citation>
    <scope>NUCLEOTIDE SEQUENCE [LARGE SCALE GENOMIC DNA]</scope>
    <source>
        <strain evidence="18 19">DSM 11290</strain>
    </source>
</reference>
<evidence type="ECO:0000256" key="5">
    <source>
        <dbReference type="ARBA" id="ARBA00022519"/>
    </source>
</evidence>
<feature type="transmembrane region" description="Helical" evidence="15">
    <location>
        <begin position="40"/>
        <end position="64"/>
    </location>
</feature>
<organism evidence="18 19">
    <name type="scientific">Rhodobium orientis</name>
    <dbReference type="NCBI Taxonomy" id="34017"/>
    <lineage>
        <taxon>Bacteria</taxon>
        <taxon>Pseudomonadati</taxon>
        <taxon>Pseudomonadota</taxon>
        <taxon>Alphaproteobacteria</taxon>
        <taxon>Hyphomicrobiales</taxon>
        <taxon>Rhodobiaceae</taxon>
        <taxon>Rhodobium</taxon>
    </lineage>
</organism>
<accession>A0A327JV06</accession>
<evidence type="ECO:0000256" key="6">
    <source>
        <dbReference type="ARBA" id="ARBA00022553"/>
    </source>
</evidence>
<dbReference type="OrthoDB" id="9804645at2"/>
<keyword evidence="8 15" id="KW-0812">Transmembrane</keyword>
<dbReference type="AlphaFoldDB" id="A0A327JV06"/>